<keyword evidence="1" id="KW-0472">Membrane</keyword>
<reference evidence="3" key="2">
    <citation type="submission" date="2018-03" db="EMBL/GenBank/DDBJ databases">
        <authorList>
            <person name="Derbyshire K."/>
            <person name="Gray T.A."/>
            <person name="Champion M."/>
        </authorList>
    </citation>
    <scope>NUCLEOTIDE SEQUENCE [LARGE SCALE GENOMIC DNA]</scope>
    <source>
        <strain evidence="3">MKD8</strain>
    </source>
</reference>
<feature type="transmembrane region" description="Helical" evidence="1">
    <location>
        <begin position="173"/>
        <end position="194"/>
    </location>
</feature>
<accession>A0A2U9PQF7</accession>
<reference evidence="2 3" key="1">
    <citation type="journal article" date="2013" name="Genome Announc.">
        <title>Draft genome sequence of MKD8, a conjugal recipient Mycobacterium smegmatis strain.</title>
        <authorList>
            <person name="Gray T.A."/>
            <person name="Palumbo M.J."/>
            <person name="Derbyshire K.M."/>
        </authorList>
    </citation>
    <scope>NUCLEOTIDE SEQUENCE [LARGE SCALE GENOMIC DNA]</scope>
    <source>
        <strain evidence="2 3">MKD8</strain>
    </source>
</reference>
<feature type="transmembrane region" description="Helical" evidence="1">
    <location>
        <begin position="145"/>
        <end position="167"/>
    </location>
</feature>
<feature type="transmembrane region" description="Helical" evidence="1">
    <location>
        <begin position="87"/>
        <end position="113"/>
    </location>
</feature>
<gene>
    <name evidence="2" type="ORF">D806_029540</name>
</gene>
<keyword evidence="1" id="KW-1133">Transmembrane helix</keyword>
<feature type="transmembrane region" description="Helical" evidence="1">
    <location>
        <begin position="299"/>
        <end position="330"/>
    </location>
</feature>
<dbReference type="EMBL" id="CP027541">
    <property type="protein sequence ID" value="AWT53928.1"/>
    <property type="molecule type" value="Genomic_DNA"/>
</dbReference>
<evidence type="ECO:0000313" key="2">
    <source>
        <dbReference type="EMBL" id="AWT53928.1"/>
    </source>
</evidence>
<sequence>MTTAPSTRPPDAAPPLLPLVAAICLFAALLWSGSLHVVTPMLAQIASAASEPTFYSNALSGLGLIAGGALAHWLHRRGHRLQGFAQACGSGMWVPMLASAMLGVAVSNLLWGWTLSAGIWQPLFAPFVSVSPTIVLMFGADIKTVLTGGVLGGVVTPPLSVLGASVLCPRLGVPSVVGVTGGMAIAAVIAFMICRHLPWVPAPALPRGPASPPAPAVRTGPVWVLRRCVADFSEAPFFGSEWASLGLVAGALIAYAMAPASVAYGSGLLPQILAAQVLTAVVAVSVWRTRWARRPFYPTFVPVVSVAPACVLTYDGTAASVLAGALLGALLGPPLADRISALLPGDFHPFIGNVAAMAVATAVIVPSLQLLPGITTS</sequence>
<organism evidence="2 3">
    <name type="scientific">Mycolicibacterium smegmatis (strain MKD8)</name>
    <name type="common">Mycobacterium smegmatis</name>
    <dbReference type="NCBI Taxonomy" id="1214915"/>
    <lineage>
        <taxon>Bacteria</taxon>
        <taxon>Bacillati</taxon>
        <taxon>Actinomycetota</taxon>
        <taxon>Actinomycetes</taxon>
        <taxon>Mycobacteriales</taxon>
        <taxon>Mycobacteriaceae</taxon>
        <taxon>Mycolicibacterium</taxon>
    </lineage>
</organism>
<dbReference type="RefSeq" id="WP_003894368.1">
    <property type="nucleotide sequence ID" value="NZ_CP027541.1"/>
</dbReference>
<feature type="transmembrane region" description="Helical" evidence="1">
    <location>
        <begin position="58"/>
        <end position="75"/>
    </location>
</feature>
<name>A0A2U9PQF7_MYCSE</name>
<evidence type="ECO:0000256" key="1">
    <source>
        <dbReference type="SAM" id="Phobius"/>
    </source>
</evidence>
<feature type="transmembrane region" description="Helical" evidence="1">
    <location>
        <begin position="268"/>
        <end position="287"/>
    </location>
</feature>
<keyword evidence="1" id="KW-0812">Transmembrane</keyword>
<feature type="transmembrane region" description="Helical" evidence="1">
    <location>
        <begin position="119"/>
        <end position="138"/>
    </location>
</feature>
<dbReference type="AlphaFoldDB" id="A0A2U9PQF7"/>
<feature type="transmembrane region" description="Helical" evidence="1">
    <location>
        <begin position="242"/>
        <end position="262"/>
    </location>
</feature>
<evidence type="ECO:0000313" key="3">
    <source>
        <dbReference type="Proteomes" id="UP000011200"/>
    </source>
</evidence>
<proteinExistence type="predicted"/>
<feature type="transmembrane region" description="Helical" evidence="1">
    <location>
        <begin position="350"/>
        <end position="371"/>
    </location>
</feature>
<dbReference type="Proteomes" id="UP000011200">
    <property type="component" value="Chromosome"/>
</dbReference>
<protein>
    <submittedName>
        <fullName evidence="2">Uncharacterized protein</fullName>
    </submittedName>
</protein>